<protein>
    <submittedName>
        <fullName evidence="1">Uncharacterized protein</fullName>
    </submittedName>
</protein>
<dbReference type="EMBL" id="MLCA01000017">
    <property type="protein sequence ID" value="MEE7494728.1"/>
    <property type="molecule type" value="Genomic_DNA"/>
</dbReference>
<sequence>MSPALGMATDVRLLSALAASGAGWVNRDGRVIVKGTTWQSEALWALPETAALVAAQLRFGQERSFEYADEYAYPDDHTEEDIAAVEPDMNDLLDPEFDRRLNEAGWLRVELCRDRNVGTMGTGLKGPSLELYAAPLVAIADKLRCRILSGTVQGENRLLYDSAETEGLPFAPGIVAFQQGPAEAPMPRWPRNAVHERDEDCGDTVGFGM</sequence>
<accession>A0ABU7TYK5</accession>
<name>A0ABU7TYK5_9HYPH</name>
<comment type="caution">
    <text evidence="1">The sequence shown here is derived from an EMBL/GenBank/DDBJ whole genome shotgun (WGS) entry which is preliminary data.</text>
</comment>
<dbReference type="Proteomes" id="UP001355206">
    <property type="component" value="Unassembled WGS sequence"/>
</dbReference>
<proteinExistence type="predicted"/>
<evidence type="ECO:0000313" key="1">
    <source>
        <dbReference type="EMBL" id="MEE7494728.1"/>
    </source>
</evidence>
<evidence type="ECO:0000313" key="2">
    <source>
        <dbReference type="Proteomes" id="UP001355206"/>
    </source>
</evidence>
<reference evidence="1 2" key="1">
    <citation type="journal article" date="2012" name="Genet. Mol. Biol.">
        <title>Analysis of 16S rRNA and mxaF genes revealing insights into Methylobacterium niche-specific plant association.</title>
        <authorList>
            <person name="Dourado M.N."/>
            <person name="Andreote F.D."/>
            <person name="Dini-Andreote F."/>
            <person name="Conti R."/>
            <person name="Araujo J.M."/>
            <person name="Araujo W.L."/>
        </authorList>
    </citation>
    <scope>NUCLEOTIDE SEQUENCE [LARGE SCALE GENOMIC DNA]</scope>
    <source>
        <strain evidence="1 2">TC3-10</strain>
    </source>
</reference>
<gene>
    <name evidence="1" type="ORF">MOTC310_31690</name>
</gene>
<organism evidence="1 2">
    <name type="scientific">Methylobacterium oryzae</name>
    <dbReference type="NCBI Taxonomy" id="334852"/>
    <lineage>
        <taxon>Bacteria</taxon>
        <taxon>Pseudomonadati</taxon>
        <taxon>Pseudomonadota</taxon>
        <taxon>Alphaproteobacteria</taxon>
        <taxon>Hyphomicrobiales</taxon>
        <taxon>Methylobacteriaceae</taxon>
        <taxon>Methylobacterium</taxon>
    </lineage>
</organism>
<keyword evidence="2" id="KW-1185">Reference proteome</keyword>